<dbReference type="Pfam" id="PF16157">
    <property type="entry name" value="DUF4865"/>
    <property type="match status" value="1"/>
</dbReference>
<accession>A0A1M7TSP7</accession>
<keyword evidence="2" id="KW-1185">Reference proteome</keyword>
<protein>
    <recommendedName>
        <fullName evidence="3">DUF4865 domain-containing protein</fullName>
    </recommendedName>
</protein>
<organism evidence="1 2">
    <name type="scientific">Bradyrhizobium erythrophlei</name>
    <dbReference type="NCBI Taxonomy" id="1437360"/>
    <lineage>
        <taxon>Bacteria</taxon>
        <taxon>Pseudomonadati</taxon>
        <taxon>Pseudomonadota</taxon>
        <taxon>Alphaproteobacteria</taxon>
        <taxon>Hyphomicrobiales</taxon>
        <taxon>Nitrobacteraceae</taxon>
        <taxon>Bradyrhizobium</taxon>
    </lineage>
</organism>
<evidence type="ECO:0008006" key="3">
    <source>
        <dbReference type="Google" id="ProtNLM"/>
    </source>
</evidence>
<gene>
    <name evidence="1" type="ORF">SAMN05444170_2561</name>
</gene>
<dbReference type="AlphaFoldDB" id="A0A1M7TSP7"/>
<sequence>MIAHYAHRLPADHDVGAIRKRAHVRGQLWDAVPALYFKAFLLRERGHFGAIANEYSSLYLWREDEAFRNFLVDGRYRFVTDTFGRAAIETRVVLDASKGSGREARFAIKQEQDIPLDADLTAAFAAEIERNSQLAQRAGAVAAAVGIDAERWKFTRVLLSENEPSARDEGTVYQVLYLARPLLAELPEATPAKREPATA</sequence>
<reference evidence="2" key="1">
    <citation type="submission" date="2016-11" db="EMBL/GenBank/DDBJ databases">
        <authorList>
            <person name="Varghese N."/>
            <person name="Submissions S."/>
        </authorList>
    </citation>
    <scope>NUCLEOTIDE SEQUENCE [LARGE SCALE GENOMIC DNA]</scope>
    <source>
        <strain evidence="2">GAS401</strain>
    </source>
</reference>
<dbReference type="Proteomes" id="UP000184096">
    <property type="component" value="Chromosome I"/>
</dbReference>
<evidence type="ECO:0000313" key="1">
    <source>
        <dbReference type="EMBL" id="SHN73779.1"/>
    </source>
</evidence>
<evidence type="ECO:0000313" key="2">
    <source>
        <dbReference type="Proteomes" id="UP000184096"/>
    </source>
</evidence>
<dbReference type="EMBL" id="LT670849">
    <property type="protein sequence ID" value="SHN73779.1"/>
    <property type="molecule type" value="Genomic_DNA"/>
</dbReference>
<name>A0A1M7TSP7_9BRAD</name>
<proteinExistence type="predicted"/>
<dbReference type="InterPro" id="IPR032349">
    <property type="entry name" value="DUF4865"/>
</dbReference>